<evidence type="ECO:0000313" key="1">
    <source>
        <dbReference type="EMBL" id="KER20880.1"/>
    </source>
</evidence>
<dbReference type="SUPFAM" id="SSF50630">
    <property type="entry name" value="Acid proteases"/>
    <property type="match status" value="1"/>
</dbReference>
<protein>
    <submittedName>
        <fullName evidence="1">Uncharacterized protein</fullName>
    </submittedName>
</protein>
<keyword evidence="2" id="KW-1185">Reference proteome</keyword>
<evidence type="ECO:0000313" key="2">
    <source>
        <dbReference type="Proteomes" id="UP000054324"/>
    </source>
</evidence>
<dbReference type="GeneID" id="20324835"/>
<reference evidence="1 2" key="1">
    <citation type="submission" date="2013-11" db="EMBL/GenBank/DDBJ databases">
        <title>Opisthorchis viverrini - life in the bile duct.</title>
        <authorList>
            <person name="Young N.D."/>
            <person name="Nagarajan N."/>
            <person name="Lin S.J."/>
            <person name="Korhonen P.K."/>
            <person name="Jex A.R."/>
            <person name="Hall R.S."/>
            <person name="Safavi-Hemami H."/>
            <person name="Kaewkong W."/>
            <person name="Bertrand D."/>
            <person name="Gao S."/>
            <person name="Seet Q."/>
            <person name="Wongkham S."/>
            <person name="Teh B.T."/>
            <person name="Wongkham C."/>
            <person name="Intapan P.M."/>
            <person name="Maleewong W."/>
            <person name="Yang X."/>
            <person name="Hu M."/>
            <person name="Wang Z."/>
            <person name="Hofmann A."/>
            <person name="Sternberg P.W."/>
            <person name="Tan P."/>
            <person name="Wang J."/>
            <person name="Gasser R.B."/>
        </authorList>
    </citation>
    <scope>NUCLEOTIDE SEQUENCE [LARGE SCALE GENOMIC DNA]</scope>
</reference>
<dbReference type="EMBL" id="KL597013">
    <property type="protein sequence ID" value="KER20880.1"/>
    <property type="molecule type" value="Genomic_DNA"/>
</dbReference>
<sequence length="129" mass="14287">MTFSVLGINHERLGIPVLGDGHFGLGYPSARRRLGDSYILNVLAEQQLIDYKRFTLLCVCADHRNDFEPDAQVVFGSHHKIYPEEFHMVQADVSHGGWKIEVLGLSTLAGQISSIGFTASLDSTTWLKG</sequence>
<dbReference type="InterPro" id="IPR021109">
    <property type="entry name" value="Peptidase_aspartic_dom_sf"/>
</dbReference>
<dbReference type="Proteomes" id="UP000054324">
    <property type="component" value="Unassembled WGS sequence"/>
</dbReference>
<gene>
    <name evidence="1" type="ORF">T265_10667</name>
</gene>
<accession>A0A074ZCF1</accession>
<dbReference type="AlphaFoldDB" id="A0A074ZCF1"/>
<dbReference type="CTD" id="20324835"/>
<dbReference type="Gene3D" id="2.40.70.10">
    <property type="entry name" value="Acid Proteases"/>
    <property type="match status" value="1"/>
</dbReference>
<proteinExistence type="predicted"/>
<name>A0A074ZCF1_OPIVI</name>
<organism evidence="1 2">
    <name type="scientific">Opisthorchis viverrini</name>
    <name type="common">Southeast Asian liver fluke</name>
    <dbReference type="NCBI Taxonomy" id="6198"/>
    <lineage>
        <taxon>Eukaryota</taxon>
        <taxon>Metazoa</taxon>
        <taxon>Spiralia</taxon>
        <taxon>Lophotrochozoa</taxon>
        <taxon>Platyhelminthes</taxon>
        <taxon>Trematoda</taxon>
        <taxon>Digenea</taxon>
        <taxon>Opisthorchiida</taxon>
        <taxon>Opisthorchiata</taxon>
        <taxon>Opisthorchiidae</taxon>
        <taxon>Opisthorchis</taxon>
    </lineage>
</organism>
<dbReference type="RefSeq" id="XP_009175382.1">
    <property type="nucleotide sequence ID" value="XM_009177118.1"/>
</dbReference>
<dbReference type="KEGG" id="ovi:T265_10667"/>